<proteinExistence type="predicted"/>
<accession>A0AAN8KL13</accession>
<feature type="transmembrane region" description="Helical" evidence="1">
    <location>
        <begin position="6"/>
        <end position="25"/>
    </location>
</feature>
<dbReference type="EMBL" id="JAGTTL010000036">
    <property type="protein sequence ID" value="KAK6293513.1"/>
    <property type="molecule type" value="Genomic_DNA"/>
</dbReference>
<evidence type="ECO:0000313" key="3">
    <source>
        <dbReference type="Proteomes" id="UP001356427"/>
    </source>
</evidence>
<keyword evidence="1" id="KW-0472">Membrane</keyword>
<evidence type="ECO:0000256" key="1">
    <source>
        <dbReference type="SAM" id="Phobius"/>
    </source>
</evidence>
<evidence type="ECO:0000313" key="2">
    <source>
        <dbReference type="EMBL" id="KAK6293513.1"/>
    </source>
</evidence>
<dbReference type="Proteomes" id="UP001356427">
    <property type="component" value="Unassembled WGS sequence"/>
</dbReference>
<sequence>MHIQHHSDIAVINVCIIIINYLYFIKITHMHIAALLIKFNARVNATENLLAAERAFTLEGECSLPFHAFPNPRPI</sequence>
<organism evidence="2 3">
    <name type="scientific">Coregonus suidteri</name>
    <dbReference type="NCBI Taxonomy" id="861788"/>
    <lineage>
        <taxon>Eukaryota</taxon>
        <taxon>Metazoa</taxon>
        <taxon>Chordata</taxon>
        <taxon>Craniata</taxon>
        <taxon>Vertebrata</taxon>
        <taxon>Euteleostomi</taxon>
        <taxon>Actinopterygii</taxon>
        <taxon>Neopterygii</taxon>
        <taxon>Teleostei</taxon>
        <taxon>Protacanthopterygii</taxon>
        <taxon>Salmoniformes</taxon>
        <taxon>Salmonidae</taxon>
        <taxon>Coregoninae</taxon>
        <taxon>Coregonus</taxon>
    </lineage>
</organism>
<dbReference type="AlphaFoldDB" id="A0AAN8KL13"/>
<keyword evidence="1" id="KW-1133">Transmembrane helix</keyword>
<keyword evidence="3" id="KW-1185">Reference proteome</keyword>
<reference evidence="2 3" key="1">
    <citation type="submission" date="2021-04" db="EMBL/GenBank/DDBJ databases">
        <authorList>
            <person name="De Guttry C."/>
            <person name="Zahm M."/>
            <person name="Klopp C."/>
            <person name="Cabau C."/>
            <person name="Louis A."/>
            <person name="Berthelot C."/>
            <person name="Parey E."/>
            <person name="Roest Crollius H."/>
            <person name="Montfort J."/>
            <person name="Robinson-Rechavi M."/>
            <person name="Bucao C."/>
            <person name="Bouchez O."/>
            <person name="Gislard M."/>
            <person name="Lluch J."/>
            <person name="Milhes M."/>
            <person name="Lampietro C."/>
            <person name="Lopez Roques C."/>
            <person name="Donnadieu C."/>
            <person name="Braasch I."/>
            <person name="Desvignes T."/>
            <person name="Postlethwait J."/>
            <person name="Bobe J."/>
            <person name="Wedekind C."/>
            <person name="Guiguen Y."/>
        </authorList>
    </citation>
    <scope>NUCLEOTIDE SEQUENCE [LARGE SCALE GENOMIC DNA]</scope>
    <source>
        <strain evidence="2">Cs_M1</strain>
        <tissue evidence="2">Blood</tissue>
    </source>
</reference>
<name>A0AAN8KL13_9TELE</name>
<protein>
    <submittedName>
        <fullName evidence="2">Uncharacterized protein</fullName>
    </submittedName>
</protein>
<gene>
    <name evidence="2" type="ORF">J4Q44_G00358390</name>
</gene>
<keyword evidence="1" id="KW-0812">Transmembrane</keyword>
<comment type="caution">
    <text evidence="2">The sequence shown here is derived from an EMBL/GenBank/DDBJ whole genome shotgun (WGS) entry which is preliminary data.</text>
</comment>